<feature type="region of interest" description="Disordered" evidence="2">
    <location>
        <begin position="288"/>
        <end position="328"/>
    </location>
</feature>
<gene>
    <name evidence="3" type="primary">LOC115953602</name>
</gene>
<proteinExistence type="predicted"/>
<evidence type="ECO:0000256" key="1">
    <source>
        <dbReference type="SAM" id="Coils"/>
    </source>
</evidence>
<dbReference type="GO" id="GO:0005689">
    <property type="term" value="C:U12-type spliceosomal complex"/>
    <property type="evidence" value="ECO:0007669"/>
    <property type="project" value="TreeGrafter"/>
</dbReference>
<reference evidence="3 4" key="1">
    <citation type="journal article" date="2016" name="G3 (Bethesda)">
        <title>First Draft Assembly and Annotation of the Genome of a California Endemic Oak Quercus lobata Nee (Fagaceae).</title>
        <authorList>
            <person name="Sork V.L."/>
            <person name="Fitz-Gibbon S.T."/>
            <person name="Puiu D."/>
            <person name="Crepeau M."/>
            <person name="Gugger P.F."/>
            <person name="Sherman R."/>
            <person name="Stevens K."/>
            <person name="Langley C.H."/>
            <person name="Pellegrini M."/>
            <person name="Salzberg S.L."/>
        </authorList>
    </citation>
    <scope>NUCLEOTIDE SEQUENCE [LARGE SCALE GENOMIC DNA]</scope>
    <source>
        <strain evidence="3 4">cv. SW786</strain>
    </source>
</reference>
<feature type="compositionally biased region" description="Basic and acidic residues" evidence="2">
    <location>
        <begin position="293"/>
        <end position="304"/>
    </location>
</feature>
<sequence>MNPVPFQTVPPQWFPMLPPNPPTSSAFWESKNVQERLRELQDTLDLAKAMKKELEILMMIKDGKECVQDEDSGTNAIFIDRFKKILKDKRISLESQESLSVEAVNALMSKLRAQLEPFRVIVDEATPWEEKSAVVRLSNKIQKNKRNKLWRKRKRKRIAEMLTKEREQFEQADKEADEWRAREIAKDIAKRKVEKMKEVAKLKAKEERKKLESELEQVLIVEKLQELRSIRIQKLKKQGHFLPEEDDKFMDRVRAAVEEEERQAIAAADTDAAKDAIASAEESRKTLLSQGLDSRDLSSDKDSNMESEDQIIETENNKGSTSVTMKESEPQALEGQGISGAYDSVANLPLEFYHYYHGSNTDMGTLIEVRRTWDAYIRPGGSRIPGHWVQPPPPADETWASYLVRSK</sequence>
<reference evidence="3" key="2">
    <citation type="submission" date="2021-01" db="UniProtKB">
        <authorList>
            <consortium name="EnsemblPlants"/>
        </authorList>
    </citation>
    <scope>IDENTIFICATION</scope>
</reference>
<dbReference type="InterPro" id="IPR052831">
    <property type="entry name" value="Apoptosis_promoter"/>
</dbReference>
<dbReference type="InterPro" id="IPR031974">
    <property type="entry name" value="PDCD7"/>
</dbReference>
<dbReference type="OMA" id="TSFWQRD"/>
<evidence type="ECO:0000313" key="4">
    <source>
        <dbReference type="Proteomes" id="UP000594261"/>
    </source>
</evidence>
<dbReference type="InParanoid" id="A0A7N2M807"/>
<dbReference type="Pfam" id="PF16021">
    <property type="entry name" value="PDCD7"/>
    <property type="match status" value="1"/>
</dbReference>
<protein>
    <submittedName>
        <fullName evidence="3">Uncharacterized protein</fullName>
    </submittedName>
</protein>
<dbReference type="PANTHER" id="PTHR48190:SF2">
    <property type="entry name" value="PROGRAMMED CELL DEATH PROTEIN 7"/>
    <property type="match status" value="1"/>
</dbReference>
<accession>A0A7N2M807</accession>
<keyword evidence="4" id="KW-1185">Reference proteome</keyword>
<dbReference type="Proteomes" id="UP000594261">
    <property type="component" value="Chromosome 7"/>
</dbReference>
<dbReference type="GeneID" id="115953602"/>
<dbReference type="FunCoup" id="A0A7N2M807">
    <property type="interactions" value="249"/>
</dbReference>
<name>A0A7N2M807_QUELO</name>
<evidence type="ECO:0000313" key="3">
    <source>
        <dbReference type="EnsemblPlants" id="QL07p038619:mrna"/>
    </source>
</evidence>
<dbReference type="PANTHER" id="PTHR48190">
    <property type="entry name" value="PROGRAMMED CELL DEATH PROTEIN 7"/>
    <property type="match status" value="1"/>
</dbReference>
<feature type="compositionally biased region" description="Polar residues" evidence="2">
    <location>
        <begin position="313"/>
        <end position="325"/>
    </location>
</feature>
<organism evidence="3 4">
    <name type="scientific">Quercus lobata</name>
    <name type="common">Valley oak</name>
    <dbReference type="NCBI Taxonomy" id="97700"/>
    <lineage>
        <taxon>Eukaryota</taxon>
        <taxon>Viridiplantae</taxon>
        <taxon>Streptophyta</taxon>
        <taxon>Embryophyta</taxon>
        <taxon>Tracheophyta</taxon>
        <taxon>Spermatophyta</taxon>
        <taxon>Magnoliopsida</taxon>
        <taxon>eudicotyledons</taxon>
        <taxon>Gunneridae</taxon>
        <taxon>Pentapetalae</taxon>
        <taxon>rosids</taxon>
        <taxon>fabids</taxon>
        <taxon>Fagales</taxon>
        <taxon>Fagaceae</taxon>
        <taxon>Quercus</taxon>
    </lineage>
</organism>
<feature type="coiled-coil region" evidence="1">
    <location>
        <begin position="30"/>
        <end position="57"/>
    </location>
</feature>
<dbReference type="EnsemblPlants" id="QL07p038619:mrna">
    <property type="protein sequence ID" value="QL07p038619:mrna"/>
    <property type="gene ID" value="QL07p038619"/>
</dbReference>
<dbReference type="RefSeq" id="XP_030927197.1">
    <property type="nucleotide sequence ID" value="XM_031071337.1"/>
</dbReference>
<dbReference type="RefSeq" id="XP_030927198.1">
    <property type="nucleotide sequence ID" value="XM_031071338.1"/>
</dbReference>
<dbReference type="RefSeq" id="XP_030927196.1">
    <property type="nucleotide sequence ID" value="XM_031071336.1"/>
</dbReference>
<feature type="coiled-coil region" evidence="1">
    <location>
        <begin position="155"/>
        <end position="221"/>
    </location>
</feature>
<dbReference type="EMBL" id="LRBV02000007">
    <property type="status" value="NOT_ANNOTATED_CDS"/>
    <property type="molecule type" value="Genomic_DNA"/>
</dbReference>
<evidence type="ECO:0000256" key="2">
    <source>
        <dbReference type="SAM" id="MobiDB-lite"/>
    </source>
</evidence>
<dbReference type="Gramene" id="QL07p038619:mrna">
    <property type="protein sequence ID" value="QL07p038619:mrna"/>
    <property type="gene ID" value="QL07p038619"/>
</dbReference>
<keyword evidence="1" id="KW-0175">Coiled coil</keyword>
<dbReference type="KEGG" id="qlo:115953602"/>
<dbReference type="OrthoDB" id="2289628at2759"/>
<dbReference type="AlphaFoldDB" id="A0A7N2M807"/>